<dbReference type="PANTHER" id="PTHR48081">
    <property type="entry name" value="AB HYDROLASE SUPERFAMILY PROTEIN C4A8.06C"/>
    <property type="match status" value="1"/>
</dbReference>
<evidence type="ECO:0000313" key="5">
    <source>
        <dbReference type="Proteomes" id="UP000505355"/>
    </source>
</evidence>
<dbReference type="AlphaFoldDB" id="A0A7D4UC21"/>
<sequence>MIAKYLRHILVPGIALLAGLQTSNAQSGITNIPDTSFSYNSAFAGVKKSNPEARIPQLNLGDSVSTVKDIVYCTINNHALKLDVFSPTKYKGKLPALLMIFGGGWRSGNRTMHWQMAQSIAARGYIVITADYRLSTEALYPAAVNDLKTAIKWMRDKSGQYRIDKDKIAVWGFSAGGQLAALIGTTANNPLYPGNPGYRITSDAVQAVIDVDGTLAFVHPESGEGDESKHPSAGTYWFGATKAQRRDLWIEAGPLMHVDKHTPPILFLNSSVDRMHAGREDMIKKLDSLGGIYHEVHTFKGAPHSFNMFEPWFTPTLNYSVAFLDKIFKGK</sequence>
<dbReference type="SUPFAM" id="SSF53474">
    <property type="entry name" value="alpha/beta-Hydrolases"/>
    <property type="match status" value="1"/>
</dbReference>
<feature type="signal peptide" evidence="2">
    <location>
        <begin position="1"/>
        <end position="27"/>
    </location>
</feature>
<feature type="domain" description="BD-FAE-like" evidence="3">
    <location>
        <begin position="82"/>
        <end position="274"/>
    </location>
</feature>
<dbReference type="InterPro" id="IPR049492">
    <property type="entry name" value="BD-FAE-like_dom"/>
</dbReference>
<keyword evidence="1 4" id="KW-0378">Hydrolase</keyword>
<accession>A0A7D4UC21</accession>
<dbReference type="EMBL" id="CP054139">
    <property type="protein sequence ID" value="QKJ28859.1"/>
    <property type="molecule type" value="Genomic_DNA"/>
</dbReference>
<evidence type="ECO:0000256" key="2">
    <source>
        <dbReference type="SAM" id="SignalP"/>
    </source>
</evidence>
<feature type="chain" id="PRO_5028853624" evidence="2">
    <location>
        <begin position="28"/>
        <end position="331"/>
    </location>
</feature>
<dbReference type="RefSeq" id="WP_173413557.1">
    <property type="nucleotide sequence ID" value="NZ_CP054139.1"/>
</dbReference>
<dbReference type="Proteomes" id="UP000505355">
    <property type="component" value="Chromosome"/>
</dbReference>
<evidence type="ECO:0000259" key="3">
    <source>
        <dbReference type="Pfam" id="PF20434"/>
    </source>
</evidence>
<dbReference type="KEGG" id="mmab:HQ865_03510"/>
<dbReference type="PANTHER" id="PTHR48081:SF13">
    <property type="entry name" value="ALPHA_BETA HYDROLASE"/>
    <property type="match status" value="1"/>
</dbReference>
<keyword evidence="5" id="KW-1185">Reference proteome</keyword>
<dbReference type="GO" id="GO:0016787">
    <property type="term" value="F:hydrolase activity"/>
    <property type="evidence" value="ECO:0007669"/>
    <property type="project" value="UniProtKB-KW"/>
</dbReference>
<protein>
    <submittedName>
        <fullName evidence="4">Alpha/beta hydrolase</fullName>
    </submittedName>
</protein>
<keyword evidence="2" id="KW-0732">Signal</keyword>
<dbReference type="InterPro" id="IPR029058">
    <property type="entry name" value="AB_hydrolase_fold"/>
</dbReference>
<dbReference type="InterPro" id="IPR050300">
    <property type="entry name" value="GDXG_lipolytic_enzyme"/>
</dbReference>
<proteinExistence type="predicted"/>
<name>A0A7D4UC21_9SPHI</name>
<dbReference type="Pfam" id="PF20434">
    <property type="entry name" value="BD-FAE"/>
    <property type="match status" value="1"/>
</dbReference>
<evidence type="ECO:0000256" key="1">
    <source>
        <dbReference type="ARBA" id="ARBA00022801"/>
    </source>
</evidence>
<gene>
    <name evidence="4" type="ORF">HQ865_03510</name>
</gene>
<evidence type="ECO:0000313" key="4">
    <source>
        <dbReference type="EMBL" id="QKJ28859.1"/>
    </source>
</evidence>
<dbReference type="Gene3D" id="3.40.50.1820">
    <property type="entry name" value="alpha/beta hydrolase"/>
    <property type="match status" value="1"/>
</dbReference>
<reference evidence="4 5" key="1">
    <citation type="submission" date="2020-05" db="EMBL/GenBank/DDBJ databases">
        <title>Mucilaginibacter mali sp. nov.</title>
        <authorList>
            <person name="Kim H.S."/>
            <person name="Lee K.C."/>
            <person name="Suh M.K."/>
            <person name="Kim J.-S."/>
            <person name="Han K.-I."/>
            <person name="Eom M.K."/>
            <person name="Shin Y.K."/>
            <person name="Lee J.-S."/>
        </authorList>
    </citation>
    <scope>NUCLEOTIDE SEQUENCE [LARGE SCALE GENOMIC DNA]</scope>
    <source>
        <strain evidence="4 5">G2-14</strain>
    </source>
</reference>
<organism evidence="4 5">
    <name type="scientific">Mucilaginibacter mali</name>
    <dbReference type="NCBI Taxonomy" id="2740462"/>
    <lineage>
        <taxon>Bacteria</taxon>
        <taxon>Pseudomonadati</taxon>
        <taxon>Bacteroidota</taxon>
        <taxon>Sphingobacteriia</taxon>
        <taxon>Sphingobacteriales</taxon>
        <taxon>Sphingobacteriaceae</taxon>
        <taxon>Mucilaginibacter</taxon>
    </lineage>
</organism>